<feature type="region of interest" description="Disordered" evidence="1">
    <location>
        <begin position="186"/>
        <end position="229"/>
    </location>
</feature>
<keyword evidence="2" id="KW-0812">Transmembrane</keyword>
<dbReference type="EMBL" id="MTYH01000056">
    <property type="protein sequence ID" value="PNP41540.1"/>
    <property type="molecule type" value="Genomic_DNA"/>
</dbReference>
<name>A0A2K0T7Q8_9HYPO</name>
<gene>
    <name evidence="3" type="ORF">TGAMA5MH_06468</name>
</gene>
<protein>
    <recommendedName>
        <fullName evidence="5">Transmembrane protein</fullName>
    </recommendedName>
</protein>
<feature type="compositionally biased region" description="Basic residues" evidence="1">
    <location>
        <begin position="218"/>
        <end position="229"/>
    </location>
</feature>
<reference evidence="3 4" key="1">
    <citation type="submission" date="2017-02" db="EMBL/GenBank/DDBJ databases">
        <title>Genomes of Trichoderma spp. with biocontrol activity.</title>
        <authorList>
            <person name="Gardiner D."/>
            <person name="Kazan K."/>
            <person name="Vos C."/>
            <person name="Harvey P."/>
        </authorList>
    </citation>
    <scope>NUCLEOTIDE SEQUENCE [LARGE SCALE GENOMIC DNA]</scope>
    <source>
        <strain evidence="3 4">A5MH</strain>
    </source>
</reference>
<dbReference type="OrthoDB" id="10404312at2759"/>
<feature type="compositionally biased region" description="Basic residues" evidence="1">
    <location>
        <begin position="351"/>
        <end position="360"/>
    </location>
</feature>
<organism evidence="3 4">
    <name type="scientific">Trichoderma gamsii</name>
    <dbReference type="NCBI Taxonomy" id="398673"/>
    <lineage>
        <taxon>Eukaryota</taxon>
        <taxon>Fungi</taxon>
        <taxon>Dikarya</taxon>
        <taxon>Ascomycota</taxon>
        <taxon>Pezizomycotina</taxon>
        <taxon>Sordariomycetes</taxon>
        <taxon>Hypocreomycetidae</taxon>
        <taxon>Hypocreales</taxon>
        <taxon>Hypocreaceae</taxon>
        <taxon>Trichoderma</taxon>
    </lineage>
</organism>
<feature type="transmembrane region" description="Helical" evidence="2">
    <location>
        <begin position="44"/>
        <end position="67"/>
    </location>
</feature>
<evidence type="ECO:0000256" key="2">
    <source>
        <dbReference type="SAM" id="Phobius"/>
    </source>
</evidence>
<proteinExistence type="predicted"/>
<evidence type="ECO:0000313" key="3">
    <source>
        <dbReference type="EMBL" id="PNP41540.1"/>
    </source>
</evidence>
<feature type="region of interest" description="Disordered" evidence="1">
    <location>
        <begin position="318"/>
        <end position="360"/>
    </location>
</feature>
<feature type="compositionally biased region" description="Polar residues" evidence="1">
    <location>
        <begin position="188"/>
        <end position="217"/>
    </location>
</feature>
<comment type="caution">
    <text evidence="3">The sequence shown here is derived from an EMBL/GenBank/DDBJ whole genome shotgun (WGS) entry which is preliminary data.</text>
</comment>
<evidence type="ECO:0008006" key="5">
    <source>
        <dbReference type="Google" id="ProtNLM"/>
    </source>
</evidence>
<evidence type="ECO:0000256" key="1">
    <source>
        <dbReference type="SAM" id="MobiDB-lite"/>
    </source>
</evidence>
<sequence>MPNSNFDPGRILPLFRLPTNIPASMDYQRDRRNRRWWASPNRNVFLAAGIMLTVLALIVIVTSYFFASGPLATLLLSGHKDGSRAMATNMHERRFESWKDRFRKQRGYRHPAILDRKYQLSKKISERWARQWAKLEQRWSRLRHGNQAAENPGDEELGAELGVLRNEAAANAPKDETQAVVLPVDQTPAPQSNATPSSADLTQNKALQRSFSGPSSRTIRKPNSKAHSRVNFKTDTKANFKTNSSAKFKLKRNANVKLKKNANVKLKRNANFKTNRNASINTDRNANVRVDFVANFVTSNASFKVIGNLNIMGTGNANSQVSSNTSTKANNVADTKASSRASSRINTKTMTRSRRRMEGL</sequence>
<dbReference type="Proteomes" id="UP000236546">
    <property type="component" value="Unassembled WGS sequence"/>
</dbReference>
<keyword evidence="2" id="KW-0472">Membrane</keyword>
<feature type="compositionally biased region" description="Polar residues" evidence="1">
    <location>
        <begin position="318"/>
        <end position="350"/>
    </location>
</feature>
<dbReference type="AlphaFoldDB" id="A0A2K0T7Q8"/>
<accession>A0A2K0T7Q8</accession>
<keyword evidence="2" id="KW-1133">Transmembrane helix</keyword>
<evidence type="ECO:0000313" key="4">
    <source>
        <dbReference type="Proteomes" id="UP000236546"/>
    </source>
</evidence>